<gene>
    <name evidence="1" type="ORF">F7725_013748</name>
</gene>
<evidence type="ECO:0000313" key="2">
    <source>
        <dbReference type="Proteomes" id="UP000518266"/>
    </source>
</evidence>
<sequence length="64" mass="6881">MKMTTTFHIACGGNPAEPDRCEGTMERIQPRTDTAPPPAAVDLRVSSSLIPAPLTARLRHIPVS</sequence>
<reference evidence="1 2" key="1">
    <citation type="submission" date="2020-03" db="EMBL/GenBank/DDBJ databases">
        <title>Dissostichus mawsoni Genome sequencing and assembly.</title>
        <authorList>
            <person name="Park H."/>
        </authorList>
    </citation>
    <scope>NUCLEOTIDE SEQUENCE [LARGE SCALE GENOMIC DNA]</scope>
    <source>
        <strain evidence="1">DM0001</strain>
        <tissue evidence="1">Muscle</tissue>
    </source>
</reference>
<evidence type="ECO:0000313" key="1">
    <source>
        <dbReference type="EMBL" id="KAF3853060.1"/>
    </source>
</evidence>
<protein>
    <submittedName>
        <fullName evidence="1">Uncharacterized protein</fullName>
    </submittedName>
</protein>
<accession>A0A7J5YUC0</accession>
<comment type="caution">
    <text evidence="1">The sequence shown here is derived from an EMBL/GenBank/DDBJ whole genome shotgun (WGS) entry which is preliminary data.</text>
</comment>
<dbReference type="Proteomes" id="UP000518266">
    <property type="component" value="Unassembled WGS sequence"/>
</dbReference>
<proteinExistence type="predicted"/>
<dbReference type="AlphaFoldDB" id="A0A7J5YUC0"/>
<name>A0A7J5YUC0_DISMA</name>
<dbReference type="EMBL" id="JAAKFY010000008">
    <property type="protein sequence ID" value="KAF3853060.1"/>
    <property type="molecule type" value="Genomic_DNA"/>
</dbReference>
<organism evidence="1 2">
    <name type="scientific">Dissostichus mawsoni</name>
    <name type="common">Antarctic cod</name>
    <dbReference type="NCBI Taxonomy" id="36200"/>
    <lineage>
        <taxon>Eukaryota</taxon>
        <taxon>Metazoa</taxon>
        <taxon>Chordata</taxon>
        <taxon>Craniata</taxon>
        <taxon>Vertebrata</taxon>
        <taxon>Euteleostomi</taxon>
        <taxon>Actinopterygii</taxon>
        <taxon>Neopterygii</taxon>
        <taxon>Teleostei</taxon>
        <taxon>Neoteleostei</taxon>
        <taxon>Acanthomorphata</taxon>
        <taxon>Eupercaria</taxon>
        <taxon>Perciformes</taxon>
        <taxon>Notothenioidei</taxon>
        <taxon>Nototheniidae</taxon>
        <taxon>Dissostichus</taxon>
    </lineage>
</organism>
<keyword evidence="2" id="KW-1185">Reference proteome</keyword>